<dbReference type="Proteomes" id="UP000789702">
    <property type="component" value="Unassembled WGS sequence"/>
</dbReference>
<gene>
    <name evidence="1" type="ORF">DHETER_LOCUS8558</name>
</gene>
<evidence type="ECO:0000313" key="1">
    <source>
        <dbReference type="EMBL" id="CAG8634834.1"/>
    </source>
</evidence>
<organism evidence="1 2">
    <name type="scientific">Dentiscutata heterogama</name>
    <dbReference type="NCBI Taxonomy" id="1316150"/>
    <lineage>
        <taxon>Eukaryota</taxon>
        <taxon>Fungi</taxon>
        <taxon>Fungi incertae sedis</taxon>
        <taxon>Mucoromycota</taxon>
        <taxon>Glomeromycotina</taxon>
        <taxon>Glomeromycetes</taxon>
        <taxon>Diversisporales</taxon>
        <taxon>Gigasporaceae</taxon>
        <taxon>Dentiscutata</taxon>
    </lineage>
</organism>
<reference evidence="1" key="1">
    <citation type="submission" date="2021-06" db="EMBL/GenBank/DDBJ databases">
        <authorList>
            <person name="Kallberg Y."/>
            <person name="Tangrot J."/>
            <person name="Rosling A."/>
        </authorList>
    </citation>
    <scope>NUCLEOTIDE SEQUENCE</scope>
    <source>
        <strain evidence="1">IL203A</strain>
    </source>
</reference>
<accession>A0ACA9N9V1</accession>
<keyword evidence="2" id="KW-1185">Reference proteome</keyword>
<sequence>ESIPTRTLKEITNTTESTTTTSNTQPSNNNTTTSLDTPMPMDTNKHLDEQL</sequence>
<protein>
    <submittedName>
        <fullName evidence="1">3768_t:CDS:1</fullName>
    </submittedName>
</protein>
<comment type="caution">
    <text evidence="1">The sequence shown here is derived from an EMBL/GenBank/DDBJ whole genome shotgun (WGS) entry which is preliminary data.</text>
</comment>
<dbReference type="EMBL" id="CAJVPU010013747">
    <property type="protein sequence ID" value="CAG8634834.1"/>
    <property type="molecule type" value="Genomic_DNA"/>
</dbReference>
<name>A0ACA9N9V1_9GLOM</name>
<feature type="non-terminal residue" evidence="1">
    <location>
        <position position="1"/>
    </location>
</feature>
<evidence type="ECO:0000313" key="2">
    <source>
        <dbReference type="Proteomes" id="UP000789702"/>
    </source>
</evidence>
<proteinExistence type="predicted"/>